<evidence type="ECO:0000313" key="9">
    <source>
        <dbReference type="Proteomes" id="UP000288102"/>
    </source>
</evidence>
<dbReference type="Proteomes" id="UP000288102">
    <property type="component" value="Unassembled WGS sequence"/>
</dbReference>
<dbReference type="GO" id="GO:0004713">
    <property type="term" value="F:protein tyrosine kinase activity"/>
    <property type="evidence" value="ECO:0007669"/>
    <property type="project" value="TreeGrafter"/>
</dbReference>
<evidence type="ECO:0000256" key="1">
    <source>
        <dbReference type="ARBA" id="ARBA00004651"/>
    </source>
</evidence>
<keyword evidence="4 6" id="KW-1133">Transmembrane helix</keyword>
<comment type="caution">
    <text evidence="8">The sequence shown here is derived from an EMBL/GenBank/DDBJ whole genome shotgun (WGS) entry which is preliminary data.</text>
</comment>
<protein>
    <recommendedName>
        <fullName evidence="7">Polysaccharide chain length determinant N-terminal domain-containing protein</fullName>
    </recommendedName>
</protein>
<dbReference type="PANTHER" id="PTHR32309">
    <property type="entry name" value="TYROSINE-PROTEIN KINASE"/>
    <property type="match status" value="1"/>
</dbReference>
<keyword evidence="3 6" id="KW-0812">Transmembrane</keyword>
<evidence type="ECO:0000256" key="4">
    <source>
        <dbReference type="ARBA" id="ARBA00022989"/>
    </source>
</evidence>
<accession>A0A434ACN0</accession>
<dbReference type="GO" id="GO:0005886">
    <property type="term" value="C:plasma membrane"/>
    <property type="evidence" value="ECO:0007669"/>
    <property type="project" value="UniProtKB-SubCell"/>
</dbReference>
<gene>
    <name evidence="8" type="ORF">D0817_00270</name>
</gene>
<reference evidence="9" key="1">
    <citation type="journal article" date="2019" name="Syst. Appl. Microbiol.">
        <title>Flavobacterium circumlabens sp. nov. and Flavobacterium cupreum sp. nov., two psychrotrophic species isolated from Antarctic environmental samples.</title>
        <authorList>
            <person name="Kralova S."/>
            <person name="Busse H.-J."/>
            <person name="Svec P."/>
            <person name="Maslanova I."/>
            <person name="Stankova E."/>
            <person name="Bartak M."/>
            <person name="Sedlacek I."/>
        </authorList>
    </citation>
    <scope>NUCLEOTIDE SEQUENCE [LARGE SCALE GENOMIC DNA]</scope>
    <source>
        <strain evidence="9">CCM 8825</strain>
    </source>
</reference>
<evidence type="ECO:0000259" key="7">
    <source>
        <dbReference type="Pfam" id="PF02706"/>
    </source>
</evidence>
<dbReference type="InterPro" id="IPR003856">
    <property type="entry name" value="LPS_length_determ_N"/>
</dbReference>
<sequence>MTQTDQQNTEFTSIYLNSLIVVLKREYKIILAFTALLPIIGIFYILNISKEYTASSKIMPEVSYKAPNGMAGIYQLLKKYNNNIDLYNTEITSPEIYSEILKTNDFCEYILNKTVKTKNNKDISLKSYCDGYLENNNLFLQKRIVVSTNKKNNITLVTVNMPDPSVAADISNFTTTYLIDYITKYRTEKARQKLHFIENLQKDFSKDSTKSENLTGEIQDNLEALTVQTKIQIQEDTPIFQILEKAQPPLGSNEPSILEILGVFVFAGFLIGIVIAFLRNHNYKILLNSNQIITAKSEEIN</sequence>
<evidence type="ECO:0000256" key="6">
    <source>
        <dbReference type="SAM" id="Phobius"/>
    </source>
</evidence>
<dbReference type="OrthoDB" id="1522571at2"/>
<proteinExistence type="predicted"/>
<evidence type="ECO:0000256" key="5">
    <source>
        <dbReference type="ARBA" id="ARBA00023136"/>
    </source>
</evidence>
<dbReference type="RefSeq" id="WP_127336391.1">
    <property type="nucleotide sequence ID" value="NZ_QWDM01000001.1"/>
</dbReference>
<feature type="transmembrane region" description="Helical" evidence="6">
    <location>
        <begin position="257"/>
        <end position="278"/>
    </location>
</feature>
<keyword evidence="9" id="KW-1185">Reference proteome</keyword>
<name>A0A434ACN0_9FLAO</name>
<feature type="transmembrane region" description="Helical" evidence="6">
    <location>
        <begin position="29"/>
        <end position="46"/>
    </location>
</feature>
<feature type="domain" description="Polysaccharide chain length determinant N-terminal" evidence="7">
    <location>
        <begin position="14"/>
        <end position="108"/>
    </location>
</feature>
<evidence type="ECO:0000256" key="3">
    <source>
        <dbReference type="ARBA" id="ARBA00022692"/>
    </source>
</evidence>
<comment type="subcellular location">
    <subcellularLocation>
        <location evidence="1">Cell membrane</location>
        <topology evidence="1">Multi-pass membrane protein</topology>
    </subcellularLocation>
</comment>
<evidence type="ECO:0000256" key="2">
    <source>
        <dbReference type="ARBA" id="ARBA00022475"/>
    </source>
</evidence>
<dbReference type="Pfam" id="PF02706">
    <property type="entry name" value="Wzz"/>
    <property type="match status" value="1"/>
</dbReference>
<keyword evidence="2" id="KW-1003">Cell membrane</keyword>
<dbReference type="PANTHER" id="PTHR32309:SF13">
    <property type="entry name" value="FERRIC ENTEROBACTIN TRANSPORT PROTEIN FEPE"/>
    <property type="match status" value="1"/>
</dbReference>
<dbReference type="AlphaFoldDB" id="A0A434ACN0"/>
<keyword evidence="5 6" id="KW-0472">Membrane</keyword>
<organism evidence="8 9">
    <name type="scientific">Flavobacterium cupreum</name>
    <dbReference type="NCBI Taxonomy" id="2133766"/>
    <lineage>
        <taxon>Bacteria</taxon>
        <taxon>Pseudomonadati</taxon>
        <taxon>Bacteroidota</taxon>
        <taxon>Flavobacteriia</taxon>
        <taxon>Flavobacteriales</taxon>
        <taxon>Flavobacteriaceae</taxon>
        <taxon>Flavobacterium</taxon>
    </lineage>
</organism>
<evidence type="ECO:0000313" key="8">
    <source>
        <dbReference type="EMBL" id="RUT72096.1"/>
    </source>
</evidence>
<dbReference type="EMBL" id="QWDM01000001">
    <property type="protein sequence ID" value="RUT72096.1"/>
    <property type="molecule type" value="Genomic_DNA"/>
</dbReference>
<dbReference type="InterPro" id="IPR050445">
    <property type="entry name" value="Bact_polysacc_biosynth/exp"/>
</dbReference>